<dbReference type="EMBL" id="JAFKCT010000004">
    <property type="protein sequence ID" value="MBN7811546.1"/>
    <property type="molecule type" value="Genomic_DNA"/>
</dbReference>
<feature type="region of interest" description="Disordered" evidence="1">
    <location>
        <begin position="1"/>
        <end position="23"/>
    </location>
</feature>
<reference evidence="2 3" key="1">
    <citation type="submission" date="2021-03" db="EMBL/GenBank/DDBJ databases">
        <title>novel species isolated from a fishpond in China.</title>
        <authorList>
            <person name="Lu H."/>
            <person name="Cai Z."/>
        </authorList>
    </citation>
    <scope>NUCLEOTIDE SEQUENCE [LARGE SCALE GENOMIC DNA]</scope>
    <source>
        <strain evidence="2 3">H41</strain>
    </source>
</reference>
<evidence type="ECO:0000313" key="2">
    <source>
        <dbReference type="EMBL" id="MBN7811546.1"/>
    </source>
</evidence>
<name>A0ABS3C5X2_9BACT</name>
<organism evidence="2 3">
    <name type="scientific">Algoriphagus oliviformis</name>
    <dbReference type="NCBI Taxonomy" id="2811231"/>
    <lineage>
        <taxon>Bacteria</taxon>
        <taxon>Pseudomonadati</taxon>
        <taxon>Bacteroidota</taxon>
        <taxon>Cytophagia</taxon>
        <taxon>Cytophagales</taxon>
        <taxon>Cyclobacteriaceae</taxon>
        <taxon>Algoriphagus</taxon>
    </lineage>
</organism>
<sequence length="49" mass="5582">MKTQKHKNTKTQKHKNTKTQFSESASFQESGFYCSFIWPAFLPGGVSRG</sequence>
<accession>A0ABS3C5X2</accession>
<evidence type="ECO:0000256" key="1">
    <source>
        <dbReference type="SAM" id="MobiDB-lite"/>
    </source>
</evidence>
<feature type="compositionally biased region" description="Basic residues" evidence="1">
    <location>
        <begin position="1"/>
        <end position="17"/>
    </location>
</feature>
<dbReference type="Proteomes" id="UP000664317">
    <property type="component" value="Unassembled WGS sequence"/>
</dbReference>
<protein>
    <submittedName>
        <fullName evidence="2">Uncharacterized protein</fullName>
    </submittedName>
</protein>
<comment type="caution">
    <text evidence="2">The sequence shown here is derived from an EMBL/GenBank/DDBJ whole genome shotgun (WGS) entry which is preliminary data.</text>
</comment>
<dbReference type="RefSeq" id="WP_206578326.1">
    <property type="nucleotide sequence ID" value="NZ_JAFKCT010000004.1"/>
</dbReference>
<evidence type="ECO:0000313" key="3">
    <source>
        <dbReference type="Proteomes" id="UP000664317"/>
    </source>
</evidence>
<gene>
    <name evidence="2" type="ORF">J0A68_11335</name>
</gene>
<proteinExistence type="predicted"/>
<keyword evidence="3" id="KW-1185">Reference proteome</keyword>